<dbReference type="Gene3D" id="2.40.50.140">
    <property type="entry name" value="Nucleic acid-binding proteins"/>
    <property type="match status" value="1"/>
</dbReference>
<name>A0A8B9QCK1_APTOW</name>
<reference evidence="1" key="1">
    <citation type="submission" date="2025-08" db="UniProtKB">
        <authorList>
            <consortium name="Ensembl"/>
        </authorList>
    </citation>
    <scope>IDENTIFICATION</scope>
</reference>
<sequence>MAAHLQYITHGHFLPTHSIALCLSQSRLPCEFLPIPQSPSFTRPIFYYNFLEHELLLCPYYSGPNFFSILCRNPLSRWSGSAWADKTLSLLSPLSTGARFSLLGCRFVPFPANDKEATCPSIPRGEMGVAVYQANEVGPSTKTGSMSCFTSCHFILSEIGLDPNFNPLCYKTVWIRTQWLGKNKMRLMITRTRMDKNVWILMQKYLWIISQ</sequence>
<organism evidence="1 2">
    <name type="scientific">Apteryx owenii</name>
    <name type="common">Little spotted kiwi</name>
    <dbReference type="NCBI Taxonomy" id="8824"/>
    <lineage>
        <taxon>Eukaryota</taxon>
        <taxon>Metazoa</taxon>
        <taxon>Chordata</taxon>
        <taxon>Craniata</taxon>
        <taxon>Vertebrata</taxon>
        <taxon>Euteleostomi</taxon>
        <taxon>Archelosauria</taxon>
        <taxon>Archosauria</taxon>
        <taxon>Dinosauria</taxon>
        <taxon>Saurischia</taxon>
        <taxon>Theropoda</taxon>
        <taxon>Coelurosauria</taxon>
        <taxon>Aves</taxon>
        <taxon>Palaeognathae</taxon>
        <taxon>Apterygiformes</taxon>
        <taxon>Apterygidae</taxon>
        <taxon>Apteryx</taxon>
    </lineage>
</organism>
<reference evidence="1" key="2">
    <citation type="submission" date="2025-09" db="UniProtKB">
        <authorList>
            <consortium name="Ensembl"/>
        </authorList>
    </citation>
    <scope>IDENTIFICATION</scope>
</reference>
<evidence type="ECO:0000313" key="2">
    <source>
        <dbReference type="Proteomes" id="UP000694424"/>
    </source>
</evidence>
<dbReference type="AlphaFoldDB" id="A0A8B9QCK1"/>
<accession>A0A8B9QCK1</accession>
<dbReference type="Proteomes" id="UP000694424">
    <property type="component" value="Unplaced"/>
</dbReference>
<protein>
    <submittedName>
        <fullName evidence="1">Uncharacterized protein</fullName>
    </submittedName>
</protein>
<evidence type="ECO:0000313" key="1">
    <source>
        <dbReference type="Ensembl" id="ENSAOWP00000022622.1"/>
    </source>
</evidence>
<proteinExistence type="predicted"/>
<dbReference type="Ensembl" id="ENSAOWT00000025647.1">
    <property type="protein sequence ID" value="ENSAOWP00000022622.1"/>
    <property type="gene ID" value="ENSAOWG00000015293.1"/>
</dbReference>
<keyword evidence="2" id="KW-1185">Reference proteome</keyword>
<dbReference type="InterPro" id="IPR012340">
    <property type="entry name" value="NA-bd_OB-fold"/>
</dbReference>